<feature type="transmembrane region" description="Helical" evidence="6">
    <location>
        <begin position="79"/>
        <end position="97"/>
    </location>
</feature>
<evidence type="ECO:0000313" key="8">
    <source>
        <dbReference type="EMBL" id="TDE12966.1"/>
    </source>
</evidence>
<evidence type="ECO:0000256" key="3">
    <source>
        <dbReference type="ARBA" id="ARBA00022692"/>
    </source>
</evidence>
<dbReference type="InterPro" id="IPR020846">
    <property type="entry name" value="MFS_dom"/>
</dbReference>
<dbReference type="Gene3D" id="1.20.1250.20">
    <property type="entry name" value="MFS general substrate transporter like domains"/>
    <property type="match status" value="1"/>
</dbReference>
<evidence type="ECO:0000256" key="1">
    <source>
        <dbReference type="ARBA" id="ARBA00004651"/>
    </source>
</evidence>
<protein>
    <submittedName>
        <fullName evidence="8">MFS transporter</fullName>
    </submittedName>
</protein>
<feature type="transmembrane region" description="Helical" evidence="6">
    <location>
        <begin position="166"/>
        <end position="187"/>
    </location>
</feature>
<dbReference type="RefSeq" id="WP_131892434.1">
    <property type="nucleotide sequence ID" value="NZ_SMKZ01000006.1"/>
</dbReference>
<feature type="transmembrane region" description="Helical" evidence="6">
    <location>
        <begin position="329"/>
        <end position="349"/>
    </location>
</feature>
<dbReference type="InParanoid" id="A0A4R5DG71"/>
<dbReference type="GO" id="GO:0005886">
    <property type="term" value="C:plasma membrane"/>
    <property type="evidence" value="ECO:0007669"/>
    <property type="project" value="UniProtKB-SubCell"/>
</dbReference>
<evidence type="ECO:0000313" key="9">
    <source>
        <dbReference type="Proteomes" id="UP000294739"/>
    </source>
</evidence>
<feature type="transmembrane region" description="Helical" evidence="6">
    <location>
        <begin position="306"/>
        <end position="323"/>
    </location>
</feature>
<dbReference type="CDD" id="cd06173">
    <property type="entry name" value="MFS_MefA_like"/>
    <property type="match status" value="1"/>
</dbReference>
<keyword evidence="5 6" id="KW-0472">Membrane</keyword>
<feature type="transmembrane region" description="Helical" evidence="6">
    <location>
        <begin position="40"/>
        <end position="59"/>
    </location>
</feature>
<evidence type="ECO:0000256" key="6">
    <source>
        <dbReference type="SAM" id="Phobius"/>
    </source>
</evidence>
<sequence length="443" mass="47076">MSALGRNYWKLWSGSVVANLGDGLSAVAIPWLATAVTRDPLQIALVTFATKIPWLLFALPAGVITDRLDRRKLVGAMDVLRFAVMFAFSWVVLFWQSDLGTPDEVADGTAALPDDGVVLLALLYVMAFLLGTAEVLRDNTAQTLLPSVVPKERLEKANGRMWGAEIVVNMFVGPPLAGLLLGLAFALPFFVNAATFAVAAALVFALAGQFAPKGKVTSGRIAWRAEIGEGVRWLWRHALLRSLAFLLGATNLLTTAATAVYVLFAQEVLGLTATTFGLLMSGVAIGAVIGSLLADRVATRIGHGPSLFLSLAGLTAGLAVIGLTSSPILVWVVFLTQGFLVVLWNIITVSLRQTIIPDHLLGRVNSAYRFFGWGAISLGTLLGGGLVAVGETFLSREWALRVPYLIAAVLHVALFVYALPRLGSEKIAAAKRQASTAEASVDS</sequence>
<gene>
    <name evidence="8" type="ORF">E1269_06080</name>
</gene>
<reference evidence="8 9" key="1">
    <citation type="submission" date="2019-03" db="EMBL/GenBank/DDBJ databases">
        <title>Draft genome sequences of novel Actinobacteria.</title>
        <authorList>
            <person name="Sahin N."/>
            <person name="Ay H."/>
            <person name="Saygin H."/>
        </authorList>
    </citation>
    <scope>NUCLEOTIDE SEQUENCE [LARGE SCALE GENOMIC DNA]</scope>
    <source>
        <strain evidence="8 9">5K138</strain>
    </source>
</reference>
<feature type="transmembrane region" description="Helical" evidence="6">
    <location>
        <begin position="370"/>
        <end position="390"/>
    </location>
</feature>
<feature type="transmembrane region" description="Helical" evidence="6">
    <location>
        <begin position="12"/>
        <end position="34"/>
    </location>
</feature>
<evidence type="ECO:0000256" key="4">
    <source>
        <dbReference type="ARBA" id="ARBA00022989"/>
    </source>
</evidence>
<feature type="transmembrane region" description="Helical" evidence="6">
    <location>
        <begin position="402"/>
        <end position="422"/>
    </location>
</feature>
<feature type="transmembrane region" description="Helical" evidence="6">
    <location>
        <begin position="276"/>
        <end position="294"/>
    </location>
</feature>
<comment type="subcellular location">
    <subcellularLocation>
        <location evidence="1">Cell membrane</location>
        <topology evidence="1">Multi-pass membrane protein</topology>
    </subcellularLocation>
</comment>
<dbReference type="Pfam" id="PF07690">
    <property type="entry name" value="MFS_1"/>
    <property type="match status" value="1"/>
</dbReference>
<dbReference type="PANTHER" id="PTHR23513">
    <property type="entry name" value="INTEGRAL MEMBRANE EFFLUX PROTEIN-RELATED"/>
    <property type="match status" value="1"/>
</dbReference>
<comment type="caution">
    <text evidence="8">The sequence shown here is derived from an EMBL/GenBank/DDBJ whole genome shotgun (WGS) entry which is preliminary data.</text>
</comment>
<dbReference type="EMBL" id="SMKZ01000006">
    <property type="protein sequence ID" value="TDE12966.1"/>
    <property type="molecule type" value="Genomic_DNA"/>
</dbReference>
<feature type="transmembrane region" description="Helical" evidence="6">
    <location>
        <begin position="193"/>
        <end position="211"/>
    </location>
</feature>
<keyword evidence="2" id="KW-1003">Cell membrane</keyword>
<keyword evidence="3 6" id="KW-0812">Transmembrane</keyword>
<evidence type="ECO:0000256" key="5">
    <source>
        <dbReference type="ARBA" id="ARBA00023136"/>
    </source>
</evidence>
<feature type="transmembrane region" description="Helical" evidence="6">
    <location>
        <begin position="117"/>
        <end position="136"/>
    </location>
</feature>
<organism evidence="8 9">
    <name type="scientific">Jiangella asiatica</name>
    <dbReference type="NCBI Taxonomy" id="2530372"/>
    <lineage>
        <taxon>Bacteria</taxon>
        <taxon>Bacillati</taxon>
        <taxon>Actinomycetota</taxon>
        <taxon>Actinomycetes</taxon>
        <taxon>Jiangellales</taxon>
        <taxon>Jiangellaceae</taxon>
        <taxon>Jiangella</taxon>
    </lineage>
</organism>
<feature type="transmembrane region" description="Helical" evidence="6">
    <location>
        <begin position="243"/>
        <end position="264"/>
    </location>
</feature>
<dbReference type="AlphaFoldDB" id="A0A4R5DG71"/>
<dbReference type="PANTHER" id="PTHR23513:SF6">
    <property type="entry name" value="MAJOR FACILITATOR SUPERFAMILY ASSOCIATED DOMAIN-CONTAINING PROTEIN"/>
    <property type="match status" value="1"/>
</dbReference>
<evidence type="ECO:0000259" key="7">
    <source>
        <dbReference type="PROSITE" id="PS50850"/>
    </source>
</evidence>
<keyword evidence="4 6" id="KW-1133">Transmembrane helix</keyword>
<evidence type="ECO:0000256" key="2">
    <source>
        <dbReference type="ARBA" id="ARBA00022475"/>
    </source>
</evidence>
<keyword evidence="9" id="KW-1185">Reference proteome</keyword>
<dbReference type="InterPro" id="IPR011701">
    <property type="entry name" value="MFS"/>
</dbReference>
<feature type="domain" description="Major facilitator superfamily (MFS) profile" evidence="7">
    <location>
        <begin position="1"/>
        <end position="426"/>
    </location>
</feature>
<name>A0A4R5DG71_9ACTN</name>
<dbReference type="SUPFAM" id="SSF103473">
    <property type="entry name" value="MFS general substrate transporter"/>
    <property type="match status" value="1"/>
</dbReference>
<dbReference type="GO" id="GO:0022857">
    <property type="term" value="F:transmembrane transporter activity"/>
    <property type="evidence" value="ECO:0007669"/>
    <property type="project" value="InterPro"/>
</dbReference>
<dbReference type="PROSITE" id="PS50850">
    <property type="entry name" value="MFS"/>
    <property type="match status" value="1"/>
</dbReference>
<accession>A0A4R5DG71</accession>
<dbReference type="OrthoDB" id="145388at2"/>
<dbReference type="Proteomes" id="UP000294739">
    <property type="component" value="Unassembled WGS sequence"/>
</dbReference>
<proteinExistence type="predicted"/>
<dbReference type="InterPro" id="IPR036259">
    <property type="entry name" value="MFS_trans_sf"/>
</dbReference>